<dbReference type="GO" id="GO:0071949">
    <property type="term" value="F:FAD binding"/>
    <property type="evidence" value="ECO:0007669"/>
    <property type="project" value="InterPro"/>
</dbReference>
<reference evidence="4" key="1">
    <citation type="submission" date="2023-10" db="EMBL/GenBank/DDBJ databases">
        <title>Chromosome-level genome of the transformable northern wattle, Acacia crassicarpa.</title>
        <authorList>
            <person name="Massaro I."/>
            <person name="Sinha N.R."/>
            <person name="Poethig S."/>
            <person name="Leichty A.R."/>
        </authorList>
    </citation>
    <scope>NUCLEOTIDE SEQUENCE</scope>
    <source>
        <strain evidence="4">Acra3RX</strain>
        <tissue evidence="4">Leaf</tissue>
    </source>
</reference>
<comment type="caution">
    <text evidence="4">The sequence shown here is derived from an EMBL/GenBank/DDBJ whole genome shotgun (WGS) entry which is preliminary data.</text>
</comment>
<dbReference type="EMBL" id="JAWXYG010000001">
    <property type="protein sequence ID" value="KAK4283488.1"/>
    <property type="molecule type" value="Genomic_DNA"/>
</dbReference>
<dbReference type="SUPFAM" id="SSF51905">
    <property type="entry name" value="FAD/NAD(P)-binding domain"/>
    <property type="match status" value="1"/>
</dbReference>
<dbReference type="Gene3D" id="3.30.9.10">
    <property type="entry name" value="D-Amino Acid Oxidase, subunit A, domain 2"/>
    <property type="match status" value="1"/>
</dbReference>
<accession>A0AAE1TFS8</accession>
<dbReference type="Gene3D" id="3.50.50.60">
    <property type="entry name" value="FAD/NAD(P)-binding domain"/>
    <property type="match status" value="1"/>
</dbReference>
<evidence type="ECO:0000256" key="1">
    <source>
        <dbReference type="ARBA" id="ARBA00022630"/>
    </source>
</evidence>
<keyword evidence="1" id="KW-0285">Flavoprotein</keyword>
<dbReference type="PANTHER" id="PTHR43004">
    <property type="entry name" value="TRK SYSTEM POTASSIUM UPTAKE PROTEIN"/>
    <property type="match status" value="1"/>
</dbReference>
<sequence>MGLLRFLRRHCFLFKAKTRNRVNPLQHIQSRGFSKSELFNDKDAVLPVLVIGAGPVGLVLSILLTKLGIKCAVLERNMTFSNHPQAHFINNRSMEIFRKIDGLVEEIQSSQPPVDLWRKFVYCTSLSGSILGSVDHIQPQDLEHVVSPVSVAHFSQYKLNYLLLRQLETLDFQVRAPESSEENDWPHESKILMGHECVSIDSSNGIVTVTASSIDKGRRVEKKFHCKILVGTDGAGSTVRKLVGIQMKGETDLQKLVSVHFSSKDLGQYLLKKNPGMLFFIFNTEAIGVLVAHDLRLGEFVLQMPFYPPQQTIEDFSPKACEKLISKLVGEQLDDINVIDIRPWVMHAEVAEKFISSGIFLAGDAAHRFPPAGGFGMNTGIQDAHNLAWKIAAVMKGIAPSSLLSTYEMERRPIAIFNTELSLKNYKAAMAVPSALGLDPTIANSVHKLINTGLGFLPHGLRKGALEGIFAIGRAQLSKTILDESNPVGSSRLSKLRHIFEEGKSLQLQFPAEDLGFRYLQGAIVQESNNLESTPQLSTGRRRDYIPSAHPGSRLPHMYVRVNKLNEIVSTLDLVSGDKVEFLLIIAPLKKSYNIARAAFKVAEERQILVKVCVIWPSGSAEGLNEGSETALSPWENYVDVVEVDRPSTSNWWKVCQMKESGAILVRPDEHIAWRTNLGLAGDPTVEMQRVFSAVLGIIYKH</sequence>
<protein>
    <recommendedName>
        <fullName evidence="3">FAD-binding domain-containing protein</fullName>
    </recommendedName>
</protein>
<dbReference type="AlphaFoldDB" id="A0AAE1TFS8"/>
<dbReference type="InterPro" id="IPR002938">
    <property type="entry name" value="FAD-bd"/>
</dbReference>
<evidence type="ECO:0000259" key="3">
    <source>
        <dbReference type="Pfam" id="PF01494"/>
    </source>
</evidence>
<proteinExistence type="predicted"/>
<organism evidence="4 5">
    <name type="scientific">Acacia crassicarpa</name>
    <name type="common">northern wattle</name>
    <dbReference type="NCBI Taxonomy" id="499986"/>
    <lineage>
        <taxon>Eukaryota</taxon>
        <taxon>Viridiplantae</taxon>
        <taxon>Streptophyta</taxon>
        <taxon>Embryophyta</taxon>
        <taxon>Tracheophyta</taxon>
        <taxon>Spermatophyta</taxon>
        <taxon>Magnoliopsida</taxon>
        <taxon>eudicotyledons</taxon>
        <taxon>Gunneridae</taxon>
        <taxon>Pentapetalae</taxon>
        <taxon>rosids</taxon>
        <taxon>fabids</taxon>
        <taxon>Fabales</taxon>
        <taxon>Fabaceae</taxon>
        <taxon>Caesalpinioideae</taxon>
        <taxon>mimosoid clade</taxon>
        <taxon>Acacieae</taxon>
        <taxon>Acacia</taxon>
    </lineage>
</organism>
<dbReference type="GO" id="GO:0006744">
    <property type="term" value="P:ubiquinone biosynthetic process"/>
    <property type="evidence" value="ECO:0007669"/>
    <property type="project" value="TreeGrafter"/>
</dbReference>
<evidence type="ECO:0000313" key="5">
    <source>
        <dbReference type="Proteomes" id="UP001293593"/>
    </source>
</evidence>
<dbReference type="GO" id="GO:0016709">
    <property type="term" value="F:oxidoreductase activity, acting on paired donors, with incorporation or reduction of molecular oxygen, NAD(P)H as one donor, and incorporation of one atom of oxygen"/>
    <property type="evidence" value="ECO:0007669"/>
    <property type="project" value="UniProtKB-ARBA"/>
</dbReference>
<dbReference type="Pfam" id="PF01494">
    <property type="entry name" value="FAD_binding_3"/>
    <property type="match status" value="1"/>
</dbReference>
<dbReference type="InterPro" id="IPR036188">
    <property type="entry name" value="FAD/NAD-bd_sf"/>
</dbReference>
<feature type="domain" description="FAD-binding" evidence="3">
    <location>
        <begin position="47"/>
        <end position="415"/>
    </location>
</feature>
<dbReference type="Pfam" id="PF21274">
    <property type="entry name" value="Rng_hyd_C"/>
    <property type="match status" value="1"/>
</dbReference>
<dbReference type="Gene3D" id="3.40.30.120">
    <property type="match status" value="1"/>
</dbReference>
<evidence type="ECO:0000256" key="2">
    <source>
        <dbReference type="ARBA" id="ARBA00022827"/>
    </source>
</evidence>
<dbReference type="PANTHER" id="PTHR43004:SF6">
    <property type="entry name" value="FAD_NAD(P)-BINDING OXIDOREDUCTASE FAMILY PROTEIN"/>
    <property type="match status" value="1"/>
</dbReference>
<dbReference type="PRINTS" id="PR00420">
    <property type="entry name" value="RNGMNOXGNASE"/>
</dbReference>
<evidence type="ECO:0000313" key="4">
    <source>
        <dbReference type="EMBL" id="KAK4283488.1"/>
    </source>
</evidence>
<dbReference type="InterPro" id="IPR050641">
    <property type="entry name" value="RIFMO-like"/>
</dbReference>
<gene>
    <name evidence="4" type="ORF">QN277_000432</name>
</gene>
<keyword evidence="2" id="KW-0274">FAD</keyword>
<keyword evidence="5" id="KW-1185">Reference proteome</keyword>
<dbReference type="GO" id="GO:0005739">
    <property type="term" value="C:mitochondrion"/>
    <property type="evidence" value="ECO:0007669"/>
    <property type="project" value="TreeGrafter"/>
</dbReference>
<dbReference type="Proteomes" id="UP001293593">
    <property type="component" value="Unassembled WGS sequence"/>
</dbReference>
<name>A0AAE1TFS8_9FABA</name>